<keyword evidence="3" id="KW-1185">Reference proteome</keyword>
<gene>
    <name evidence="2" type="ORF">H5410_022673</name>
</gene>
<sequence length="78" mass="8896">MCCERALDAVSRDRRSTRRSALWSIPSPFCFCLQHLHVLARHTGTLGESKAIRRLAQRFRRSSGLLFFVLSTALFLSS</sequence>
<evidence type="ECO:0000313" key="3">
    <source>
        <dbReference type="Proteomes" id="UP000824120"/>
    </source>
</evidence>
<comment type="caution">
    <text evidence="2">The sequence shown here is derived from an EMBL/GenBank/DDBJ whole genome shotgun (WGS) entry which is preliminary data.</text>
</comment>
<keyword evidence="1" id="KW-0812">Transmembrane</keyword>
<dbReference type="Proteomes" id="UP000824120">
    <property type="component" value="Chromosome 4"/>
</dbReference>
<feature type="transmembrane region" description="Helical" evidence="1">
    <location>
        <begin position="59"/>
        <end position="77"/>
    </location>
</feature>
<dbReference type="AlphaFoldDB" id="A0A9J5ZHW6"/>
<dbReference type="EMBL" id="JACXVP010000004">
    <property type="protein sequence ID" value="KAG5611392.1"/>
    <property type="molecule type" value="Genomic_DNA"/>
</dbReference>
<accession>A0A9J5ZHW6</accession>
<organism evidence="2 3">
    <name type="scientific">Solanum commersonii</name>
    <name type="common">Commerson's wild potato</name>
    <name type="synonym">Commerson's nightshade</name>
    <dbReference type="NCBI Taxonomy" id="4109"/>
    <lineage>
        <taxon>Eukaryota</taxon>
        <taxon>Viridiplantae</taxon>
        <taxon>Streptophyta</taxon>
        <taxon>Embryophyta</taxon>
        <taxon>Tracheophyta</taxon>
        <taxon>Spermatophyta</taxon>
        <taxon>Magnoliopsida</taxon>
        <taxon>eudicotyledons</taxon>
        <taxon>Gunneridae</taxon>
        <taxon>Pentapetalae</taxon>
        <taxon>asterids</taxon>
        <taxon>lamiids</taxon>
        <taxon>Solanales</taxon>
        <taxon>Solanaceae</taxon>
        <taxon>Solanoideae</taxon>
        <taxon>Solaneae</taxon>
        <taxon>Solanum</taxon>
    </lineage>
</organism>
<protein>
    <submittedName>
        <fullName evidence="2">Uncharacterized protein</fullName>
    </submittedName>
</protein>
<proteinExistence type="predicted"/>
<evidence type="ECO:0000313" key="2">
    <source>
        <dbReference type="EMBL" id="KAG5611392.1"/>
    </source>
</evidence>
<reference evidence="2 3" key="1">
    <citation type="submission" date="2020-09" db="EMBL/GenBank/DDBJ databases">
        <title>De no assembly of potato wild relative species, Solanum commersonii.</title>
        <authorList>
            <person name="Cho K."/>
        </authorList>
    </citation>
    <scope>NUCLEOTIDE SEQUENCE [LARGE SCALE GENOMIC DNA]</scope>
    <source>
        <strain evidence="2">LZ3.2</strain>
        <tissue evidence="2">Leaf</tissue>
    </source>
</reference>
<evidence type="ECO:0000256" key="1">
    <source>
        <dbReference type="SAM" id="Phobius"/>
    </source>
</evidence>
<keyword evidence="1" id="KW-0472">Membrane</keyword>
<keyword evidence="1" id="KW-1133">Transmembrane helix</keyword>
<name>A0A9J5ZHW6_SOLCO</name>